<proteinExistence type="predicted"/>
<evidence type="ECO:0000313" key="1">
    <source>
        <dbReference type="EMBL" id="KEZ97416.1"/>
    </source>
</evidence>
<keyword evidence="1" id="KW-0378">Hydrolase</keyword>
<name>A0A837AP98_XANVA</name>
<organism evidence="1">
    <name type="scientific">Xanthomonas vasicola pv. vasculorum NCPPB 890</name>
    <dbReference type="NCBI Taxonomy" id="1184265"/>
    <lineage>
        <taxon>Bacteria</taxon>
        <taxon>Pseudomonadati</taxon>
        <taxon>Pseudomonadota</taxon>
        <taxon>Gammaproteobacteria</taxon>
        <taxon>Lysobacterales</taxon>
        <taxon>Lysobacteraceae</taxon>
        <taxon>Xanthomonas</taxon>
    </lineage>
</organism>
<keyword evidence="1" id="KW-0031">Aminopeptidase</keyword>
<sequence length="67" mass="8103">MQLRLADYPQLKLIAWNRRDNDLVEEEEALALYERNWRYVDEAHLLSKERQLIDQLVQKYGHGVLHV</sequence>
<gene>
    <name evidence="1" type="ORF">A11K_0129825</name>
</gene>
<comment type="caution">
    <text evidence="1">The sequence shown here is derived from an EMBL/GenBank/DDBJ whole genome shotgun (WGS) entry which is preliminary data.</text>
</comment>
<protein>
    <submittedName>
        <fullName evidence="1">Aminopeptidase</fullName>
    </submittedName>
</protein>
<feature type="non-terminal residue" evidence="1">
    <location>
        <position position="1"/>
    </location>
</feature>
<dbReference type="RefSeq" id="WP_218215052.1">
    <property type="nucleotide sequence ID" value="NZ_AKBN02000017.1"/>
</dbReference>
<accession>A0A837AP98</accession>
<keyword evidence="1" id="KW-0645">Protease</keyword>
<dbReference type="AlphaFoldDB" id="A0A837AP98"/>
<reference evidence="1" key="1">
    <citation type="submission" date="2012-05" db="EMBL/GenBank/DDBJ databases">
        <authorList>
            <person name="Studholme D.J."/>
            <person name="Wasukira A."/>
            <person name="Grant M."/>
        </authorList>
    </citation>
    <scope>NUCLEOTIDE SEQUENCE [LARGE SCALE GENOMIC DNA]</scope>
    <source>
        <strain evidence="1">NCPPB 890</strain>
    </source>
</reference>
<dbReference type="GO" id="GO:0004177">
    <property type="term" value="F:aminopeptidase activity"/>
    <property type="evidence" value="ECO:0007669"/>
    <property type="project" value="UniProtKB-KW"/>
</dbReference>
<dbReference type="EMBL" id="AKBN01002336">
    <property type="protein sequence ID" value="KEZ97416.1"/>
    <property type="molecule type" value="Genomic_DNA"/>
</dbReference>